<evidence type="ECO:0000313" key="3">
    <source>
        <dbReference type="EMBL" id="NMH79680.1"/>
    </source>
</evidence>
<evidence type="ECO:0000313" key="4">
    <source>
        <dbReference type="Proteomes" id="UP001296706"/>
    </source>
</evidence>
<dbReference type="PANTHER" id="PTHR43353:SF5">
    <property type="entry name" value="SUCCINATE-SEMIALDEHYDE DEHYDROGENASE, MITOCHONDRIAL"/>
    <property type="match status" value="1"/>
</dbReference>
<dbReference type="Gene3D" id="3.40.309.10">
    <property type="entry name" value="Aldehyde Dehydrogenase, Chain A, domain 2"/>
    <property type="match status" value="1"/>
</dbReference>
<feature type="domain" description="Aldehyde dehydrogenase" evidence="2">
    <location>
        <begin position="19"/>
        <end position="476"/>
    </location>
</feature>
<dbReference type="Proteomes" id="UP001296706">
    <property type="component" value="Unassembled WGS sequence"/>
</dbReference>
<accession>A0ABX1RH10</accession>
<keyword evidence="4" id="KW-1185">Reference proteome</keyword>
<dbReference type="Pfam" id="PF00171">
    <property type="entry name" value="Aldedh"/>
    <property type="match status" value="1"/>
</dbReference>
<protein>
    <submittedName>
        <fullName evidence="3">Aldehyde dehydrogenase family protein</fullName>
    </submittedName>
</protein>
<dbReference type="PROSITE" id="PS00070">
    <property type="entry name" value="ALDEHYDE_DEHYDR_CYS"/>
    <property type="match status" value="1"/>
</dbReference>
<name>A0ABX1RH10_9PSEU</name>
<dbReference type="EMBL" id="JAAXKY010000075">
    <property type="protein sequence ID" value="NMH79680.1"/>
    <property type="molecule type" value="Genomic_DNA"/>
</dbReference>
<evidence type="ECO:0000259" key="2">
    <source>
        <dbReference type="Pfam" id="PF00171"/>
    </source>
</evidence>
<dbReference type="InterPro" id="IPR016162">
    <property type="entry name" value="Ald_DH_N"/>
</dbReference>
<dbReference type="SUPFAM" id="SSF53720">
    <property type="entry name" value="ALDH-like"/>
    <property type="match status" value="1"/>
</dbReference>
<dbReference type="Gene3D" id="3.40.605.10">
    <property type="entry name" value="Aldehyde Dehydrogenase, Chain A, domain 1"/>
    <property type="match status" value="1"/>
</dbReference>
<dbReference type="InterPro" id="IPR016161">
    <property type="entry name" value="Ald_DH/histidinol_DH"/>
</dbReference>
<reference evidence="3 4" key="1">
    <citation type="submission" date="2020-04" db="EMBL/GenBank/DDBJ databases">
        <authorList>
            <person name="Klaysubun C."/>
            <person name="Duangmal K."/>
            <person name="Lipun K."/>
        </authorList>
    </citation>
    <scope>NUCLEOTIDE SEQUENCE [LARGE SCALE GENOMIC DNA]</scope>
    <source>
        <strain evidence="3 4">JCM 11839</strain>
    </source>
</reference>
<dbReference type="PANTHER" id="PTHR43353">
    <property type="entry name" value="SUCCINATE-SEMIALDEHYDE DEHYDROGENASE, MITOCHONDRIAL"/>
    <property type="match status" value="1"/>
</dbReference>
<dbReference type="InterPro" id="IPR015590">
    <property type="entry name" value="Aldehyde_DH_dom"/>
</dbReference>
<evidence type="ECO:0000256" key="1">
    <source>
        <dbReference type="ARBA" id="ARBA00023002"/>
    </source>
</evidence>
<comment type="caution">
    <text evidence="3">The sequence shown here is derived from an EMBL/GenBank/DDBJ whole genome shotgun (WGS) entry which is preliminary data.</text>
</comment>
<proteinExistence type="predicted"/>
<keyword evidence="1" id="KW-0560">Oxidoreductase</keyword>
<dbReference type="InterPro" id="IPR016160">
    <property type="entry name" value="Ald_DH_CS_CYS"/>
</dbReference>
<dbReference type="InterPro" id="IPR050740">
    <property type="entry name" value="Aldehyde_DH_Superfamily"/>
</dbReference>
<gene>
    <name evidence="3" type="ORF">HF577_21625</name>
</gene>
<dbReference type="InterPro" id="IPR016163">
    <property type="entry name" value="Ald_DH_C"/>
</dbReference>
<sequence>MGVDSVAHGQNYVDGRWEDGGGAVLEVRDPATGDVVARVPESTERDVDRAVTAARRAWDSWRWVNPSVRAGYLHATADALSAATDRVAAATTREMGKPLPEARGEVEKLAKTFHFYAEEATRITGATLANEEDGFTSIVEKEPIGVVAAITPWNYPVELIGWKLAAALAAGCTIVVKPSEYTPTAAIEVFRSLEVAQLPSGVANLVTGAGTTGRALVAHPAIDKVAFTGSGATGAAIVKTVSGVKPVSMELGGNCPLIVTRHADLDQAVTGALRRSFRNAGQICIAINRAYVHADLYEEFVGRLAKGAANLVVGDGRREENVDVGPVTNAEILERSERHVEDARTKGARVLVGGTRPPGRPAGNFYLPTVLADCTQDMLVMHEETFGPVIGVSAFTDLDAAVALANSTPAGLAAYVYSENLGEVFALGRRLDFGSVAVNNVDAGTINAPYGGRKGSGFGYEHGREGMEGYLQMKHVRVRHHA</sequence>
<organism evidence="3 4">
    <name type="scientific">Pseudonocardia xinjiangensis</name>
    <dbReference type="NCBI Taxonomy" id="75289"/>
    <lineage>
        <taxon>Bacteria</taxon>
        <taxon>Bacillati</taxon>
        <taxon>Actinomycetota</taxon>
        <taxon>Actinomycetes</taxon>
        <taxon>Pseudonocardiales</taxon>
        <taxon>Pseudonocardiaceae</taxon>
        <taxon>Pseudonocardia</taxon>
    </lineage>
</organism>